<keyword evidence="10" id="KW-1185">Reference proteome</keyword>
<feature type="transmembrane region" description="Helical" evidence="7">
    <location>
        <begin position="150"/>
        <end position="170"/>
    </location>
</feature>
<dbReference type="Proteomes" id="UP001600888">
    <property type="component" value="Unassembled WGS sequence"/>
</dbReference>
<dbReference type="InterPro" id="IPR004840">
    <property type="entry name" value="Amino_acid_permease_CS"/>
</dbReference>
<feature type="domain" description="Amino acid permease/ SLC12A" evidence="8">
    <location>
        <begin position="69"/>
        <end position="522"/>
    </location>
</feature>
<evidence type="ECO:0000256" key="4">
    <source>
        <dbReference type="ARBA" id="ARBA00022970"/>
    </source>
</evidence>
<feature type="transmembrane region" description="Helical" evidence="7">
    <location>
        <begin position="503"/>
        <end position="521"/>
    </location>
</feature>
<dbReference type="Gene3D" id="1.20.1740.10">
    <property type="entry name" value="Amino acid/polyamine transporter I"/>
    <property type="match status" value="1"/>
</dbReference>
<evidence type="ECO:0000256" key="1">
    <source>
        <dbReference type="ARBA" id="ARBA00004141"/>
    </source>
</evidence>
<keyword evidence="4" id="KW-0029">Amino-acid transport</keyword>
<evidence type="ECO:0000256" key="7">
    <source>
        <dbReference type="SAM" id="Phobius"/>
    </source>
</evidence>
<feature type="transmembrane region" description="Helical" evidence="7">
    <location>
        <begin position="206"/>
        <end position="224"/>
    </location>
</feature>
<dbReference type="Pfam" id="PF00324">
    <property type="entry name" value="AA_permease"/>
    <property type="match status" value="1"/>
</dbReference>
<dbReference type="PROSITE" id="PS00218">
    <property type="entry name" value="AMINO_ACID_PERMEASE_1"/>
    <property type="match status" value="1"/>
</dbReference>
<dbReference type="PANTHER" id="PTHR43341:SF1">
    <property type="entry name" value="GENERAL AMINO-ACID PERMEASE GAP1"/>
    <property type="match status" value="1"/>
</dbReference>
<keyword evidence="6 7" id="KW-0472">Membrane</keyword>
<protein>
    <recommendedName>
        <fullName evidence="8">Amino acid permease/ SLC12A domain-containing protein</fullName>
    </recommendedName>
</protein>
<dbReference type="InterPro" id="IPR004841">
    <property type="entry name" value="AA-permease/SLC12A_dom"/>
</dbReference>
<feature type="transmembrane region" description="Helical" evidence="7">
    <location>
        <begin position="343"/>
        <end position="367"/>
    </location>
</feature>
<feature type="transmembrane region" description="Helical" evidence="7">
    <location>
        <begin position="68"/>
        <end position="85"/>
    </location>
</feature>
<evidence type="ECO:0000256" key="6">
    <source>
        <dbReference type="ARBA" id="ARBA00023136"/>
    </source>
</evidence>
<sequence>MYDDPFVQHSEHIELPFKYFTMTSKITSIFKTNSRATASSSNETISVAAGEQAENNTGLREQISTRQFIFMALGGSIGAGLFIASSKGLQQGGPGGLFFAFALVGLAVWLTMCALGELSASFPVQGSFYDFSVRFISPSWGFAMGWNYNVNFMLIVPFEVTVIILIERYWGEAVPGVALVPVFILGLFAVHVFGAKTYAEVERALGIAKIVVLMMFTITGVVIAGGGTREADGRGFENWQNGQAFLNGGAGFISVFVAAGMAYGGTEMLGLTAAECKQPRRVMPLASILVVGRLIICYLLPLFVVGLVLKPSTLSEPQFAKLHAVSPFVAAVQKAGIRILPHVINAFLIAAVFSMGSSAFFASSRSLTAICKQGMGPRIFAETTKGGLPRNSILAVLVVAQLAWITAAPDGSYIFEWLLALVSTSNFFTWLSICVCHIRLHRAMKRQGRSNNELEWKSPTGVWGSYLATIIIVCCMVSLVVSAALPPVIPTSRPHVETAMQNIMGFVVVFVCWVGHLLIAARRNNSSWRERFLIPLDQLMLPELDAEQPLGQDADTIEEEHLRQLDVSCETTNLGLLRPFF</sequence>
<keyword evidence="2" id="KW-0813">Transport</keyword>
<keyword evidence="3 7" id="KW-0812">Transmembrane</keyword>
<evidence type="ECO:0000256" key="3">
    <source>
        <dbReference type="ARBA" id="ARBA00022692"/>
    </source>
</evidence>
<comment type="caution">
    <text evidence="9">The sequence shown here is derived from an EMBL/GenBank/DDBJ whole genome shotgun (WGS) entry which is preliminary data.</text>
</comment>
<dbReference type="EMBL" id="JBAWTH010000026">
    <property type="protein sequence ID" value="KAL2286023.1"/>
    <property type="molecule type" value="Genomic_DNA"/>
</dbReference>
<evidence type="ECO:0000259" key="8">
    <source>
        <dbReference type="Pfam" id="PF00324"/>
    </source>
</evidence>
<proteinExistence type="predicted"/>
<feature type="transmembrane region" description="Helical" evidence="7">
    <location>
        <begin position="97"/>
        <end position="115"/>
    </location>
</feature>
<dbReference type="PIRSF" id="PIRSF006060">
    <property type="entry name" value="AA_transporter"/>
    <property type="match status" value="1"/>
</dbReference>
<feature type="transmembrane region" description="Helical" evidence="7">
    <location>
        <begin position="417"/>
        <end position="440"/>
    </location>
</feature>
<organism evidence="9 10">
    <name type="scientific">Diaporthe vaccinii</name>
    <dbReference type="NCBI Taxonomy" id="105482"/>
    <lineage>
        <taxon>Eukaryota</taxon>
        <taxon>Fungi</taxon>
        <taxon>Dikarya</taxon>
        <taxon>Ascomycota</taxon>
        <taxon>Pezizomycotina</taxon>
        <taxon>Sordariomycetes</taxon>
        <taxon>Sordariomycetidae</taxon>
        <taxon>Diaporthales</taxon>
        <taxon>Diaporthaceae</taxon>
        <taxon>Diaporthe</taxon>
        <taxon>Diaporthe eres species complex</taxon>
    </lineage>
</organism>
<gene>
    <name evidence="9" type="ORF">FJTKL_07268</name>
</gene>
<feature type="transmembrane region" description="Helical" evidence="7">
    <location>
        <begin position="244"/>
        <end position="264"/>
    </location>
</feature>
<evidence type="ECO:0000313" key="9">
    <source>
        <dbReference type="EMBL" id="KAL2286023.1"/>
    </source>
</evidence>
<evidence type="ECO:0000256" key="2">
    <source>
        <dbReference type="ARBA" id="ARBA00022448"/>
    </source>
</evidence>
<evidence type="ECO:0000313" key="10">
    <source>
        <dbReference type="Proteomes" id="UP001600888"/>
    </source>
</evidence>
<accession>A0ABR4EUA4</accession>
<reference evidence="9 10" key="1">
    <citation type="submission" date="2024-03" db="EMBL/GenBank/DDBJ databases">
        <title>A high-quality draft genome sequence of Diaporthe vaccinii, a causative agent of upright dieback and viscid rot disease in cranberry plants.</title>
        <authorList>
            <person name="Sarrasin M."/>
            <person name="Lang B.F."/>
            <person name="Burger G."/>
        </authorList>
    </citation>
    <scope>NUCLEOTIDE SEQUENCE [LARGE SCALE GENOMIC DNA]</scope>
    <source>
        <strain evidence="9 10">IS7</strain>
    </source>
</reference>
<keyword evidence="5 7" id="KW-1133">Transmembrane helix</keyword>
<feature type="transmembrane region" description="Helical" evidence="7">
    <location>
        <begin position="285"/>
        <end position="309"/>
    </location>
</feature>
<dbReference type="InterPro" id="IPR050524">
    <property type="entry name" value="APC_YAT"/>
</dbReference>
<feature type="transmembrane region" description="Helical" evidence="7">
    <location>
        <begin position="388"/>
        <end position="405"/>
    </location>
</feature>
<name>A0ABR4EUA4_9PEZI</name>
<evidence type="ECO:0000256" key="5">
    <source>
        <dbReference type="ARBA" id="ARBA00022989"/>
    </source>
</evidence>
<dbReference type="PANTHER" id="PTHR43341">
    <property type="entry name" value="AMINO ACID PERMEASE"/>
    <property type="match status" value="1"/>
</dbReference>
<feature type="transmembrane region" description="Helical" evidence="7">
    <location>
        <begin position="461"/>
        <end position="483"/>
    </location>
</feature>
<comment type="subcellular location">
    <subcellularLocation>
        <location evidence="1">Membrane</location>
        <topology evidence="1">Multi-pass membrane protein</topology>
    </subcellularLocation>
</comment>
<feature type="transmembrane region" description="Helical" evidence="7">
    <location>
        <begin position="176"/>
        <end position="194"/>
    </location>
</feature>